<accession>A0ABR4H5J6</accession>
<dbReference type="EMBL" id="JBFXLT010000067">
    <property type="protein sequence ID" value="KAL2810727.1"/>
    <property type="molecule type" value="Genomic_DNA"/>
</dbReference>
<reference evidence="1 2" key="1">
    <citation type="submission" date="2024-07" db="EMBL/GenBank/DDBJ databases">
        <title>Section-level genome sequencing and comparative genomics of Aspergillus sections Usti and Cavernicolus.</title>
        <authorList>
            <consortium name="Lawrence Berkeley National Laboratory"/>
            <person name="Nybo J.L."/>
            <person name="Vesth T.C."/>
            <person name="Theobald S."/>
            <person name="Frisvad J.C."/>
            <person name="Larsen T.O."/>
            <person name="Kjaerboelling I."/>
            <person name="Rothschild-Mancinelli K."/>
            <person name="Lyhne E.K."/>
            <person name="Kogle M.E."/>
            <person name="Barry K."/>
            <person name="Clum A."/>
            <person name="Na H."/>
            <person name="Ledsgaard L."/>
            <person name="Lin J."/>
            <person name="Lipzen A."/>
            <person name="Kuo A."/>
            <person name="Riley R."/>
            <person name="Mondo S."/>
            <person name="Labutti K."/>
            <person name="Haridas S."/>
            <person name="Pangalinan J."/>
            <person name="Salamov A.A."/>
            <person name="Simmons B.A."/>
            <person name="Magnuson J.K."/>
            <person name="Chen J."/>
            <person name="Drula E."/>
            <person name="Henrissat B."/>
            <person name="Wiebenga A."/>
            <person name="Lubbers R.J."/>
            <person name="Gomes A.C."/>
            <person name="Makela M.R."/>
            <person name="Stajich J."/>
            <person name="Grigoriev I.V."/>
            <person name="Mortensen U.H."/>
            <person name="De Vries R.P."/>
            <person name="Baker S.E."/>
            <person name="Andersen M.R."/>
        </authorList>
    </citation>
    <scope>NUCLEOTIDE SEQUENCE [LARGE SCALE GENOMIC DNA]</scope>
    <source>
        <strain evidence="1 2">CBS 588.65</strain>
    </source>
</reference>
<gene>
    <name evidence="1" type="ORF">BJX63DRAFT_433968</name>
</gene>
<evidence type="ECO:0000313" key="1">
    <source>
        <dbReference type="EMBL" id="KAL2810727.1"/>
    </source>
</evidence>
<sequence>MIFSRFRGAPDTGHSFEIICRLLSIISDYQGPFINIEDYEMLRIETHQLDGPNNAAFRQFFTPWSELDLAKYPLDLKNEKIARAIELSDKFLRNGLPFKDLQRPHKVQIEFIVERLISEFERFPRKGTVDDELTIRDVICWRGQDNNPFSEYLDSLDAPSEPSWSIHPTYWVNSQTPHIKFVTQYDVTDLSDELLRIEVLAILAAMKHRLELDTLKQKRHVIIPVF</sequence>
<evidence type="ECO:0000313" key="2">
    <source>
        <dbReference type="Proteomes" id="UP001610334"/>
    </source>
</evidence>
<name>A0ABR4H5J6_9EURO</name>
<comment type="caution">
    <text evidence="1">The sequence shown here is derived from an EMBL/GenBank/DDBJ whole genome shotgun (WGS) entry which is preliminary data.</text>
</comment>
<dbReference type="Proteomes" id="UP001610334">
    <property type="component" value="Unassembled WGS sequence"/>
</dbReference>
<keyword evidence="2" id="KW-1185">Reference proteome</keyword>
<protein>
    <submittedName>
        <fullName evidence="1">Uncharacterized protein</fullName>
    </submittedName>
</protein>
<organism evidence="1 2">
    <name type="scientific">Aspergillus granulosus</name>
    <dbReference type="NCBI Taxonomy" id="176169"/>
    <lineage>
        <taxon>Eukaryota</taxon>
        <taxon>Fungi</taxon>
        <taxon>Dikarya</taxon>
        <taxon>Ascomycota</taxon>
        <taxon>Pezizomycotina</taxon>
        <taxon>Eurotiomycetes</taxon>
        <taxon>Eurotiomycetidae</taxon>
        <taxon>Eurotiales</taxon>
        <taxon>Aspergillaceae</taxon>
        <taxon>Aspergillus</taxon>
        <taxon>Aspergillus subgen. Nidulantes</taxon>
    </lineage>
</organism>
<proteinExistence type="predicted"/>